<gene>
    <name evidence="4" type="ORF">GSLYS_00008087001</name>
</gene>
<dbReference type="EMBL" id="CAXITT010000162">
    <property type="protein sequence ID" value="CAL1534127.1"/>
    <property type="molecule type" value="Genomic_DNA"/>
</dbReference>
<dbReference type="AlphaFoldDB" id="A0AAV2HJS7"/>
<dbReference type="FunFam" id="3.10.110.10:FF:000086">
    <property type="entry name" value="Ubiquitin-conjugating enzyme E2 J1"/>
    <property type="match status" value="1"/>
</dbReference>
<evidence type="ECO:0000256" key="1">
    <source>
        <dbReference type="SAM" id="MobiDB-lite"/>
    </source>
</evidence>
<feature type="compositionally biased region" description="Polar residues" evidence="1">
    <location>
        <begin position="482"/>
        <end position="497"/>
    </location>
</feature>
<name>A0AAV2HJS7_LYMST</name>
<feature type="region of interest" description="Disordered" evidence="1">
    <location>
        <begin position="707"/>
        <end position="814"/>
    </location>
</feature>
<feature type="compositionally biased region" description="Polar residues" evidence="1">
    <location>
        <begin position="707"/>
        <end position="718"/>
    </location>
</feature>
<protein>
    <recommendedName>
        <fullName evidence="3">UBC core domain-containing protein</fullName>
    </recommendedName>
</protein>
<feature type="compositionally biased region" description="Low complexity" evidence="1">
    <location>
        <begin position="498"/>
        <end position="509"/>
    </location>
</feature>
<dbReference type="InterPro" id="IPR016135">
    <property type="entry name" value="UBQ-conjugating_enzyme/RWD"/>
</dbReference>
<feature type="region of interest" description="Disordered" evidence="1">
    <location>
        <begin position="414"/>
        <end position="569"/>
    </location>
</feature>
<dbReference type="CDD" id="cd23799">
    <property type="entry name" value="UBCc_UBE2J"/>
    <property type="match status" value="1"/>
</dbReference>
<keyword evidence="2" id="KW-0472">Membrane</keyword>
<dbReference type="Gene3D" id="3.10.110.10">
    <property type="entry name" value="Ubiquitin Conjugating Enzyme"/>
    <property type="match status" value="1"/>
</dbReference>
<feature type="compositionally biased region" description="Polar residues" evidence="1">
    <location>
        <begin position="415"/>
        <end position="426"/>
    </location>
</feature>
<proteinExistence type="predicted"/>
<feature type="compositionally biased region" description="Polar residues" evidence="1">
    <location>
        <begin position="769"/>
        <end position="790"/>
    </location>
</feature>
<feature type="compositionally biased region" description="Basic and acidic residues" evidence="1">
    <location>
        <begin position="682"/>
        <end position="700"/>
    </location>
</feature>
<comment type="caution">
    <text evidence="4">The sequence shown here is derived from an EMBL/GenBank/DDBJ whole genome shotgun (WGS) entry which is preliminary data.</text>
</comment>
<organism evidence="4 5">
    <name type="scientific">Lymnaea stagnalis</name>
    <name type="common">Great pond snail</name>
    <name type="synonym">Helix stagnalis</name>
    <dbReference type="NCBI Taxonomy" id="6523"/>
    <lineage>
        <taxon>Eukaryota</taxon>
        <taxon>Metazoa</taxon>
        <taxon>Spiralia</taxon>
        <taxon>Lophotrochozoa</taxon>
        <taxon>Mollusca</taxon>
        <taxon>Gastropoda</taxon>
        <taxon>Heterobranchia</taxon>
        <taxon>Euthyneura</taxon>
        <taxon>Panpulmonata</taxon>
        <taxon>Hygrophila</taxon>
        <taxon>Lymnaeoidea</taxon>
        <taxon>Lymnaeidae</taxon>
        <taxon>Lymnaea</taxon>
    </lineage>
</organism>
<dbReference type="InterPro" id="IPR000608">
    <property type="entry name" value="UBC"/>
</dbReference>
<feature type="compositionally biased region" description="Low complexity" evidence="1">
    <location>
        <begin position="744"/>
        <end position="753"/>
    </location>
</feature>
<keyword evidence="5" id="KW-1185">Reference proteome</keyword>
<evidence type="ECO:0000313" key="5">
    <source>
        <dbReference type="Proteomes" id="UP001497497"/>
    </source>
</evidence>
<feature type="compositionally biased region" description="Basic and acidic residues" evidence="1">
    <location>
        <begin position="438"/>
        <end position="478"/>
    </location>
</feature>
<keyword evidence="2" id="KW-0812">Transmembrane</keyword>
<dbReference type="Pfam" id="PF00179">
    <property type="entry name" value="UQ_con"/>
    <property type="match status" value="1"/>
</dbReference>
<feature type="region of interest" description="Disordered" evidence="1">
    <location>
        <begin position="681"/>
        <end position="700"/>
    </location>
</feature>
<evidence type="ECO:0000313" key="4">
    <source>
        <dbReference type="EMBL" id="CAL1534127.1"/>
    </source>
</evidence>
<dbReference type="PROSITE" id="PS50127">
    <property type="entry name" value="UBC_2"/>
    <property type="match status" value="1"/>
</dbReference>
<reference evidence="4 5" key="1">
    <citation type="submission" date="2024-04" db="EMBL/GenBank/DDBJ databases">
        <authorList>
            <consortium name="Genoscope - CEA"/>
            <person name="William W."/>
        </authorList>
    </citation>
    <scope>NUCLEOTIDE SEQUENCE [LARGE SCALE GENOMIC DNA]</scope>
</reference>
<feature type="domain" description="UBC core" evidence="3">
    <location>
        <begin position="10"/>
        <end position="160"/>
    </location>
</feature>
<accession>A0AAV2HJS7</accession>
<dbReference type="SMART" id="SM00212">
    <property type="entry name" value="UBCc"/>
    <property type="match status" value="1"/>
</dbReference>
<feature type="transmembrane region" description="Helical" evidence="2">
    <location>
        <begin position="842"/>
        <end position="861"/>
    </location>
</feature>
<dbReference type="Proteomes" id="UP001497497">
    <property type="component" value="Unassembled WGS sequence"/>
</dbReference>
<dbReference type="PANTHER" id="PTHR24067">
    <property type="entry name" value="UBIQUITIN-CONJUGATING ENZYME E2"/>
    <property type="match status" value="1"/>
</dbReference>
<evidence type="ECO:0000256" key="2">
    <source>
        <dbReference type="SAM" id="Phobius"/>
    </source>
</evidence>
<sequence length="878" mass="95445">MEGKYNTRSPAVKRLMKEAQELSEPTDQYYAQPLDDNLFEWHFTVRGPSDSDFQNGIYHGRIILPVDYPMKPPSIIWLTPNGRFETNKKICLSISGHHPESWQPSWSIRTALLAIIGFMPTHPGGAIGSLDYKPEERKVLAKKSKEWKCPSCGDVSNILLEVSNESSETSKEAKELAAQINFQAEKSKSIDGESQNESTSQDVKAAPVSCAAAVVSCAGATQCRVPPAAAVVNTTTPAAAADQSRPPGPNLCGMYPPWNFVPGVMPGNPSGTPISCLPQYFPQFPWTASINPNPEQPNCQAASMIPRFPYPPSHYPGGYSAPFYPAGCSLPAGVGMFPCPPYPGVQRSPRISPNNIQSTPLESQATRTLYTRTPMTCPSMVQSSPCSVAHIRPIPSPDHCEVFKELLDKVKRVGSNEQTQPRSNEQPCKDPPMTSSCERYKEKLGDSVCDHYSTEKPKDSLGKEEPAETHPLQDEQSKRGSGASSVEDQQSQISSKAQSTITQQSQLTSKAPSAVTQQSQLTSKAPSPVTQQSQLTSKAPSPVAQQSQLTSKAPSVNSQQSQLSSKEKIQELPSHIDKAHIESSVASIPEEVSDNAKQNKSVNAAAQSFMSTDKGLILQPISTSEQSANTAAVRRGVSVHSVTNTAGTIMHTSVSEGHSVEAKNISLSKSETLLQNSENFAEDVHSPVTEKKDSNSELSLKRNESFNELSGTEMSLSAQHCDGDDNSEMGVPPIEVSDTEQRSFFESTSSSMSDMEKKLKKGPNKGLRQRQSAPGQVSANFSEDAQNSEASAPVPGRQRIEATSGDNQLAPRTNRHGIRIVNLVRGQREGVRQRQSPYDTSFFLMMGISFAAALILLNRIIQMVDWANINTDLSSLWE</sequence>
<dbReference type="InterPro" id="IPR050113">
    <property type="entry name" value="Ub_conjugating_enzyme"/>
</dbReference>
<feature type="compositionally biased region" description="Polar residues" evidence="1">
    <location>
        <begin position="510"/>
        <end position="564"/>
    </location>
</feature>
<keyword evidence="2" id="KW-1133">Transmembrane helix</keyword>
<evidence type="ECO:0000259" key="3">
    <source>
        <dbReference type="PROSITE" id="PS50127"/>
    </source>
</evidence>
<dbReference type="SUPFAM" id="SSF54495">
    <property type="entry name" value="UBC-like"/>
    <property type="match status" value="1"/>
</dbReference>